<evidence type="ECO:0000313" key="1">
    <source>
        <dbReference type="EMBL" id="OEF48360.1"/>
    </source>
</evidence>
<sequence length="469" mass="53730">MTTSIVFEFGYLTCDEQAAQANDDYTLISANAFQYLERLCLNENKGNVGRFLKLCSRYGDKLLQVRNYVGVLFTPNGEHIEVLPKVAKKTDNSPEAIDESRKLLLMMLKHLGEFRHIATQSANVDTLRMPLLEVFIQQFLHSVNQLVKRGLRSDYVKQQDNLGFKKGKLLVAKQVRYNSVNKHKFYCEFDEFLQDRPANRLIRAALKKVAAYTRRNQSQRLLRELDFAFDDIPASTNVKQDFARVKLDRGMDYYQSPLAWARLILEGFSPLSMKGTANAQSLLFPMESVFESYVASILRRNLADGVTLSTQAKSKYLVHHNGHRQFQLRPDLMLTKSTKSTESTKSPETPEMLDTTVILDTKWKLINLTASNYGISQSDMYQMFAYGHKYLGGEGDLFLIYPAHDGFDKAVECSFDFDKESPPKLRLWVVPFTLKSENENSVIWPEAFKSKANELIGSLTQRLKHESYA</sequence>
<gene>
    <name evidence="1" type="ORF">A163_21270</name>
</gene>
<keyword evidence="1" id="KW-0378">Hydrolase</keyword>
<dbReference type="Proteomes" id="UP000094638">
    <property type="component" value="Unassembled WGS sequence"/>
</dbReference>
<protein>
    <submittedName>
        <fullName evidence="1">Restriction endonuclease</fullName>
    </submittedName>
</protein>
<dbReference type="RefSeq" id="WP_017103030.1">
    <property type="nucleotide sequence ID" value="NZ_AJZO02000174.1"/>
</dbReference>
<name>A0ABX3B634_9VIBR</name>
<reference evidence="1 2" key="1">
    <citation type="journal article" date="2012" name="Science">
        <title>Ecological populations of bacteria act as socially cohesive units of antibiotic production and resistance.</title>
        <authorList>
            <person name="Cordero O.X."/>
            <person name="Wildschutte H."/>
            <person name="Kirkup B."/>
            <person name="Proehl S."/>
            <person name="Ngo L."/>
            <person name="Hussain F."/>
            <person name="Le Roux F."/>
            <person name="Mincer T."/>
            <person name="Polz M.F."/>
        </authorList>
    </citation>
    <scope>NUCLEOTIDE SEQUENCE [LARGE SCALE GENOMIC DNA]</scope>
    <source>
        <strain evidence="1 2">1F-267</strain>
    </source>
</reference>
<dbReference type="PANTHER" id="PTHR38733:SF1">
    <property type="entry name" value="TYPE IV METHYL-DIRECTED RESTRICTION ENZYME ECOKMCRBC"/>
    <property type="match status" value="1"/>
</dbReference>
<proteinExistence type="predicted"/>
<evidence type="ECO:0000313" key="2">
    <source>
        <dbReference type="Proteomes" id="UP000094638"/>
    </source>
</evidence>
<dbReference type="Pfam" id="PF10117">
    <property type="entry name" value="McrBC"/>
    <property type="match status" value="1"/>
</dbReference>
<keyword evidence="1" id="KW-0540">Nuclease</keyword>
<organism evidence="1 2">
    <name type="scientific">Vibrio tasmaniensis 1F-267</name>
    <dbReference type="NCBI Taxonomy" id="1191324"/>
    <lineage>
        <taxon>Bacteria</taxon>
        <taxon>Pseudomonadati</taxon>
        <taxon>Pseudomonadota</taxon>
        <taxon>Gammaproteobacteria</taxon>
        <taxon>Vibrionales</taxon>
        <taxon>Vibrionaceae</taxon>
        <taxon>Vibrio</taxon>
    </lineage>
</organism>
<keyword evidence="2" id="KW-1185">Reference proteome</keyword>
<dbReference type="InterPro" id="IPR019292">
    <property type="entry name" value="McrC"/>
</dbReference>
<accession>A0ABX3B634</accession>
<comment type="caution">
    <text evidence="1">The sequence shown here is derived from an EMBL/GenBank/DDBJ whole genome shotgun (WGS) entry which is preliminary data.</text>
</comment>
<dbReference type="EMBL" id="AJZO02000174">
    <property type="protein sequence ID" value="OEF48360.1"/>
    <property type="molecule type" value="Genomic_DNA"/>
</dbReference>
<keyword evidence="1" id="KW-0255">Endonuclease</keyword>
<dbReference type="PANTHER" id="PTHR38733">
    <property type="entry name" value="PROTEIN MCRC"/>
    <property type="match status" value="1"/>
</dbReference>
<dbReference type="GO" id="GO:0004519">
    <property type="term" value="F:endonuclease activity"/>
    <property type="evidence" value="ECO:0007669"/>
    <property type="project" value="UniProtKB-KW"/>
</dbReference>